<organism evidence="1 2">
    <name type="scientific">Thermostaphylospora chromogena</name>
    <dbReference type="NCBI Taxonomy" id="35622"/>
    <lineage>
        <taxon>Bacteria</taxon>
        <taxon>Bacillati</taxon>
        <taxon>Actinomycetota</taxon>
        <taxon>Actinomycetes</taxon>
        <taxon>Streptosporangiales</taxon>
        <taxon>Thermomonosporaceae</taxon>
        <taxon>Thermostaphylospora</taxon>
    </lineage>
</organism>
<evidence type="ECO:0000313" key="1">
    <source>
        <dbReference type="EMBL" id="SDR20983.1"/>
    </source>
</evidence>
<keyword evidence="2" id="KW-1185">Reference proteome</keyword>
<gene>
    <name evidence="1" type="ORF">SAMN04489764_4098</name>
</gene>
<dbReference type="Proteomes" id="UP000217103">
    <property type="component" value="Unassembled WGS sequence"/>
</dbReference>
<dbReference type="RefSeq" id="WP_093261100.1">
    <property type="nucleotide sequence ID" value="NZ_FNKK01000002.1"/>
</dbReference>
<dbReference type="AlphaFoldDB" id="A0A1H1H6J1"/>
<proteinExistence type="predicted"/>
<dbReference type="EMBL" id="FNKK01000002">
    <property type="protein sequence ID" value="SDR20983.1"/>
    <property type="molecule type" value="Genomic_DNA"/>
</dbReference>
<evidence type="ECO:0000313" key="2">
    <source>
        <dbReference type="Proteomes" id="UP000217103"/>
    </source>
</evidence>
<dbReference type="OrthoDB" id="3364835at2"/>
<reference evidence="1 2" key="1">
    <citation type="submission" date="2016-10" db="EMBL/GenBank/DDBJ databases">
        <authorList>
            <person name="de Groot N.N."/>
        </authorList>
    </citation>
    <scope>NUCLEOTIDE SEQUENCE [LARGE SCALE GENOMIC DNA]</scope>
    <source>
        <strain evidence="1 2">DSM 43794</strain>
    </source>
</reference>
<accession>A0A1H1H6J1</accession>
<sequence length="302" mass="33858">MRRPIAGRRGRSVRRLLAAVLGLLAVAYLTGPPATAQALPSPRDFVPNLTLECFATTPYEPPQVTLQLRHLNPVLANVPIGEVVLGPREQFCAPVLTDQPGIIPGDVIAYLRYVDLSCYRVKGEAANTKLTLSHLNPVLRSLPKQEIAMAEPEHLCVPVEKRGAPVPYEVLQLVRHIDLLCYRIEPNEPMERELAFAHINPVLTEAIPYHRVKVLQARQLCAPVLKAGDQPTPEVLAVVRWIDLERYDIATEELKPVPLTIRHINPVLERLPVEELRIYPAHQLAVPVAKNDWFPQEDRTIP</sequence>
<protein>
    <submittedName>
        <fullName evidence="1">Uncharacterized protein</fullName>
    </submittedName>
</protein>
<name>A0A1H1H6J1_9ACTN</name>